<dbReference type="InterPro" id="IPR046960">
    <property type="entry name" value="PPR_At4g14850-like_plant"/>
</dbReference>
<dbReference type="InterPro" id="IPR032867">
    <property type="entry name" value="DYW_dom"/>
</dbReference>
<dbReference type="GO" id="GO:0009451">
    <property type="term" value="P:RNA modification"/>
    <property type="evidence" value="ECO:0007669"/>
    <property type="project" value="InterPro"/>
</dbReference>
<dbReference type="FunFam" id="1.25.40.10:FF:001084">
    <property type="entry name" value="Pentatricopeptide repeat-containing protein"/>
    <property type="match status" value="1"/>
</dbReference>
<feature type="repeat" description="PPR" evidence="8">
    <location>
        <begin position="174"/>
        <end position="204"/>
    </location>
</feature>
<protein>
    <recommendedName>
        <fullName evidence="10">BHLH domain-containing protein</fullName>
    </recommendedName>
</protein>
<dbReference type="Gramene" id="OGLUM09G14350.4">
    <property type="protein sequence ID" value="OGLUM09G14350.4"/>
    <property type="gene ID" value="OGLUM09G14350"/>
</dbReference>
<feature type="region of interest" description="Disordered" evidence="9">
    <location>
        <begin position="661"/>
        <end position="691"/>
    </location>
</feature>
<evidence type="ECO:0000313" key="11">
    <source>
        <dbReference type="EnsemblPlants" id="OGLUM09G14350.4"/>
    </source>
</evidence>
<reference evidence="11" key="2">
    <citation type="submission" date="2018-05" db="EMBL/GenBank/DDBJ databases">
        <title>OgluRS3 (Oryza glumaepatula Reference Sequence Version 3).</title>
        <authorList>
            <person name="Zhang J."/>
            <person name="Kudrna D."/>
            <person name="Lee S."/>
            <person name="Talag J."/>
            <person name="Welchert J."/>
            <person name="Wing R.A."/>
        </authorList>
    </citation>
    <scope>NUCLEOTIDE SEQUENCE [LARGE SCALE GENOMIC DNA]</scope>
</reference>
<dbReference type="GO" id="GO:0080090">
    <property type="term" value="P:regulation of primary metabolic process"/>
    <property type="evidence" value="ECO:0007669"/>
    <property type="project" value="UniProtKB-ARBA"/>
</dbReference>
<dbReference type="NCBIfam" id="TIGR00756">
    <property type="entry name" value="PPR"/>
    <property type="match status" value="5"/>
</dbReference>
<dbReference type="STRING" id="40148.A0A0E0B4A3"/>
<feature type="repeat" description="PPR" evidence="8">
    <location>
        <begin position="143"/>
        <end position="173"/>
    </location>
</feature>
<keyword evidence="7" id="KW-0539">Nucleus</keyword>
<evidence type="ECO:0000256" key="1">
    <source>
        <dbReference type="ARBA" id="ARBA00004123"/>
    </source>
</evidence>
<comment type="subcellular location">
    <subcellularLocation>
        <location evidence="1">Nucleus</location>
    </subcellularLocation>
</comment>
<evidence type="ECO:0000313" key="12">
    <source>
        <dbReference type="Proteomes" id="UP000026961"/>
    </source>
</evidence>
<dbReference type="InterPro" id="IPR046848">
    <property type="entry name" value="E_motif"/>
</dbReference>
<dbReference type="InterPro" id="IPR011990">
    <property type="entry name" value="TPR-like_helical_dom_sf"/>
</dbReference>
<dbReference type="PROSITE" id="PS50888">
    <property type="entry name" value="BHLH"/>
    <property type="match status" value="1"/>
</dbReference>
<dbReference type="PANTHER" id="PTHR47926">
    <property type="entry name" value="PENTATRICOPEPTIDE REPEAT-CONTAINING PROTEIN"/>
    <property type="match status" value="1"/>
</dbReference>
<keyword evidence="12" id="KW-1185">Reference proteome</keyword>
<dbReference type="GO" id="GO:0046983">
    <property type="term" value="F:protein dimerization activity"/>
    <property type="evidence" value="ECO:0007669"/>
    <property type="project" value="InterPro"/>
</dbReference>
<dbReference type="SMART" id="SM00353">
    <property type="entry name" value="HLH"/>
    <property type="match status" value="1"/>
</dbReference>
<feature type="region of interest" description="Disordered" evidence="9">
    <location>
        <begin position="819"/>
        <end position="912"/>
    </location>
</feature>
<dbReference type="Pfam" id="PF01535">
    <property type="entry name" value="PPR"/>
    <property type="match status" value="3"/>
</dbReference>
<dbReference type="PANTHER" id="PTHR47926:SF384">
    <property type="entry name" value="DYW DOMAIN-CONTAINING PROTEIN"/>
    <property type="match status" value="1"/>
</dbReference>
<dbReference type="CDD" id="cd18919">
    <property type="entry name" value="bHLH_AtBPE_like"/>
    <property type="match status" value="1"/>
</dbReference>
<dbReference type="FunFam" id="1.25.40.10:FF:000329">
    <property type="entry name" value="Pentatricopeptide repeat-containing protein"/>
    <property type="match status" value="1"/>
</dbReference>
<dbReference type="SUPFAM" id="SSF47459">
    <property type="entry name" value="HLH, helix-loop-helix DNA-binding domain"/>
    <property type="match status" value="1"/>
</dbReference>
<evidence type="ECO:0000256" key="9">
    <source>
        <dbReference type="SAM" id="MobiDB-lite"/>
    </source>
</evidence>
<dbReference type="GO" id="GO:0008270">
    <property type="term" value="F:zinc ion binding"/>
    <property type="evidence" value="ECO:0007669"/>
    <property type="project" value="InterPro"/>
</dbReference>
<evidence type="ECO:0000256" key="2">
    <source>
        <dbReference type="ARBA" id="ARBA00005510"/>
    </source>
</evidence>
<feature type="repeat" description="PPR" evidence="8">
    <location>
        <begin position="348"/>
        <end position="378"/>
    </location>
</feature>
<dbReference type="Pfam" id="PF20431">
    <property type="entry name" value="E_motif"/>
    <property type="match status" value="1"/>
</dbReference>
<dbReference type="HOGENOM" id="CLU_009750_0_0_1"/>
<sequence>MPPPTVPFFLTSTTLAAAAAKPQRPGPPSPPAQQQQPREARDGSRDACASYTARMRLNPQLALRLFDHLLRSGADPDHVAYALALGRCARGRDRRAAAQLHAHAAKRGAASHRRVCNGLIHAYAVCGSLLDARKVFDRGHEGDAVAWNSLLRGYAAAGDVNALREFFVGMQARDTVSWNTIIAWCVENGEYEEAIAVFREMLASMECLPDRVTLVSVISAITYLGALAQGLWAHAYVCRKGIEVEERLSSALINMYSKCGCIEGAVHVFENLGAQMNVDTWNAMLAGFTANGCSEKALELFARMEITGLVPNKITFNTVLNACSHGGFVEEGMGCFEIMTKVYGIEPDIAHYGCMVDLFCRAGLFDKAEKMIQMMPMKPDAAVWKALVGACKTHRNFELGRKAGHMLIEAAPNDHAGYVLLSNIYALDGNWTGVHKVRKLMLDRGVQKVPGSSSIEIDGVIHEFISGDKSHSSKEDIYEMLSEMCQQLKVAGYVPDTSHVLLDIDDEDVKESSLALHSEKLAIAFGLISTAPGTPIRIAKNLRVCGDCHNAVKLLSKIYGRCIIVRDANRFHHFREGSCSCGDFWNPLLLLAPDGPLPTGAGRSTGKCLVSRPASAAVHNTGKRRACPVFSKGATNEKKRRAGRDRRQALLKERKLGIRSLEPRLGDSMDMSESSEKGMESNASSGPGNGIPVEWQSQFSSAFACQPSVAAQHQQHAMMDSFAAASAGLWASSDVVSAMSSAAPPRGAGFLAPVPGFLQQGLGHFPVDSGFIERAARSTCFGGGMMAGGPYGAADQAMGDAFGGTAEGLMDHHRNVGNDKAEEFAGNGHDEVPSSEVAGGDCFSKGSDSKKRRRPNEVMGTDQVHSSNLPSDSANESVHSKDKGEESSPATTNGGKSKGKGAKETSESQKEEYIHVRARRGQATNSHSLAERLRREKISERMKLLQDLVPGCSKVTGKAVMLDEIINYVQSLQRQVEFLSMKLATVNPRLDLNIEGLLSKDLLRFPGVPSSSIGFSPEMMHPQLQLSQPGLIHGGTAGMANPDVFRRIIQAQLGAKDGSQMPHSLNGSFSDVSQMAYPSLGSQDLSIRPSQDGFQM</sequence>
<keyword evidence="3" id="KW-0677">Repeat</keyword>
<evidence type="ECO:0000256" key="7">
    <source>
        <dbReference type="ARBA" id="ARBA00023242"/>
    </source>
</evidence>
<proteinExistence type="inferred from homology"/>
<dbReference type="Proteomes" id="UP000026961">
    <property type="component" value="Chromosome 9"/>
</dbReference>
<reference evidence="11" key="1">
    <citation type="submission" date="2015-04" db="UniProtKB">
        <authorList>
            <consortium name="EnsemblPlants"/>
        </authorList>
    </citation>
    <scope>IDENTIFICATION</scope>
</reference>
<evidence type="ECO:0000259" key="10">
    <source>
        <dbReference type="PROSITE" id="PS50888"/>
    </source>
</evidence>
<dbReference type="InterPro" id="IPR002885">
    <property type="entry name" value="PPR_rpt"/>
</dbReference>
<feature type="compositionally biased region" description="Basic and acidic residues" evidence="9">
    <location>
        <begin position="819"/>
        <end position="832"/>
    </location>
</feature>
<evidence type="ECO:0000256" key="8">
    <source>
        <dbReference type="PROSITE-ProRule" id="PRU00708"/>
    </source>
</evidence>
<feature type="repeat" description="PPR" evidence="8">
    <location>
        <begin position="277"/>
        <end position="311"/>
    </location>
</feature>
<evidence type="ECO:0000256" key="6">
    <source>
        <dbReference type="ARBA" id="ARBA00023163"/>
    </source>
</evidence>
<dbReference type="eggNOG" id="KOG4197">
    <property type="taxonomic scope" value="Eukaryota"/>
</dbReference>
<dbReference type="Pfam" id="PF00010">
    <property type="entry name" value="HLH"/>
    <property type="match status" value="1"/>
</dbReference>
<organism evidence="11">
    <name type="scientific">Oryza glumipatula</name>
    <dbReference type="NCBI Taxonomy" id="40148"/>
    <lineage>
        <taxon>Eukaryota</taxon>
        <taxon>Viridiplantae</taxon>
        <taxon>Streptophyta</taxon>
        <taxon>Embryophyta</taxon>
        <taxon>Tracheophyta</taxon>
        <taxon>Spermatophyta</taxon>
        <taxon>Magnoliopsida</taxon>
        <taxon>Liliopsida</taxon>
        <taxon>Poales</taxon>
        <taxon>Poaceae</taxon>
        <taxon>BOP clade</taxon>
        <taxon>Oryzoideae</taxon>
        <taxon>Oryzeae</taxon>
        <taxon>Oryzinae</taxon>
        <taxon>Oryza</taxon>
    </lineage>
</organism>
<comment type="similarity">
    <text evidence="2">Belongs to the bHLH protein family.</text>
</comment>
<feature type="compositionally biased region" description="Polar residues" evidence="9">
    <location>
        <begin position="863"/>
        <end position="877"/>
    </location>
</feature>
<dbReference type="InterPro" id="IPR011598">
    <property type="entry name" value="bHLH_dom"/>
</dbReference>
<dbReference type="Pfam" id="PF12854">
    <property type="entry name" value="PPR_1"/>
    <property type="match status" value="1"/>
</dbReference>
<evidence type="ECO:0000256" key="3">
    <source>
        <dbReference type="ARBA" id="ARBA00022737"/>
    </source>
</evidence>
<keyword evidence="5" id="KW-0805">Transcription regulation</keyword>
<dbReference type="Gene3D" id="4.10.280.10">
    <property type="entry name" value="Helix-loop-helix DNA-binding domain"/>
    <property type="match status" value="1"/>
</dbReference>
<dbReference type="AlphaFoldDB" id="A0A0E0B4A3"/>
<evidence type="ECO:0000256" key="5">
    <source>
        <dbReference type="ARBA" id="ARBA00023015"/>
    </source>
</evidence>
<accession>A0A0E0B4A3</accession>
<dbReference type="FunFam" id="4.10.280.10:FF:000002">
    <property type="entry name" value="Basic helix-loop-helix transcription factor"/>
    <property type="match status" value="1"/>
</dbReference>
<dbReference type="InterPro" id="IPR036638">
    <property type="entry name" value="HLH_DNA-bd_sf"/>
</dbReference>
<dbReference type="Pfam" id="PF13041">
    <property type="entry name" value="PPR_2"/>
    <property type="match status" value="2"/>
</dbReference>
<dbReference type="GO" id="GO:0005634">
    <property type="term" value="C:nucleus"/>
    <property type="evidence" value="ECO:0007669"/>
    <property type="project" value="UniProtKB-SubCell"/>
</dbReference>
<dbReference type="PROSITE" id="PS51375">
    <property type="entry name" value="PPR"/>
    <property type="match status" value="4"/>
</dbReference>
<dbReference type="Pfam" id="PF14432">
    <property type="entry name" value="DYW_deaminase"/>
    <property type="match status" value="1"/>
</dbReference>
<name>A0A0E0B4A3_9ORYZ</name>
<keyword evidence="4" id="KW-0809">Transit peptide</keyword>
<feature type="region of interest" description="Disordered" evidence="9">
    <location>
        <begin position="16"/>
        <end position="46"/>
    </location>
</feature>
<dbReference type="GO" id="GO:0003723">
    <property type="term" value="F:RNA binding"/>
    <property type="evidence" value="ECO:0007669"/>
    <property type="project" value="InterPro"/>
</dbReference>
<dbReference type="Gene3D" id="1.25.40.10">
    <property type="entry name" value="Tetratricopeptide repeat domain"/>
    <property type="match status" value="3"/>
</dbReference>
<dbReference type="EnsemblPlants" id="OGLUM09G14350.4">
    <property type="protein sequence ID" value="OGLUM09G14350.4"/>
    <property type="gene ID" value="OGLUM09G14350"/>
</dbReference>
<feature type="domain" description="BHLH" evidence="10">
    <location>
        <begin position="922"/>
        <end position="972"/>
    </location>
</feature>
<keyword evidence="6" id="KW-0804">Transcription</keyword>
<feature type="compositionally biased region" description="Basic and acidic residues" evidence="9">
    <location>
        <begin position="901"/>
        <end position="912"/>
    </location>
</feature>
<evidence type="ECO:0000256" key="4">
    <source>
        <dbReference type="ARBA" id="ARBA00022946"/>
    </source>
</evidence>